<organism evidence="1 2">
    <name type="scientific">Geomobilimonas luticola</name>
    <dbReference type="NCBI Taxonomy" id="1114878"/>
    <lineage>
        <taxon>Bacteria</taxon>
        <taxon>Pseudomonadati</taxon>
        <taxon>Thermodesulfobacteriota</taxon>
        <taxon>Desulfuromonadia</taxon>
        <taxon>Geobacterales</taxon>
        <taxon>Geobacteraceae</taxon>
        <taxon>Geomobilimonas</taxon>
    </lineage>
</organism>
<dbReference type="EMBL" id="JAHCVK010000001">
    <property type="protein sequence ID" value="MBT0651640.1"/>
    <property type="molecule type" value="Genomic_DNA"/>
</dbReference>
<dbReference type="InterPro" id="IPR054687">
    <property type="entry name" value="Two-CW_dom"/>
</dbReference>
<dbReference type="RefSeq" id="WP_214173644.1">
    <property type="nucleotide sequence ID" value="NZ_JAHCVK010000001.1"/>
</dbReference>
<dbReference type="NCBIfam" id="NF045718">
    <property type="entry name" value="two_CW_domain"/>
    <property type="match status" value="1"/>
</dbReference>
<dbReference type="Proteomes" id="UP000756860">
    <property type="component" value="Unassembled WGS sequence"/>
</dbReference>
<name>A0ABS5S8E2_9BACT</name>
<keyword evidence="2" id="KW-1185">Reference proteome</keyword>
<proteinExistence type="predicted"/>
<evidence type="ECO:0000313" key="2">
    <source>
        <dbReference type="Proteomes" id="UP000756860"/>
    </source>
</evidence>
<accession>A0ABS5S8E2</accession>
<sequence length="120" mass="12880">MTGNRVGKKNCWEIMACGRGPDKKGDGGGDVCPAALAGELDGIHGGINGGRACWVVAGTFCGGTVQGQFARKYFDCRTCAFYEQVRDEEKGKMLKPRELLDRLARRAGEPGESIQPKRGS</sequence>
<comment type="caution">
    <text evidence="1">The sequence shown here is derived from an EMBL/GenBank/DDBJ whole genome shotgun (WGS) entry which is preliminary data.</text>
</comment>
<gene>
    <name evidence="1" type="ORF">KI810_01105</name>
</gene>
<reference evidence="1 2" key="1">
    <citation type="submission" date="2021-05" db="EMBL/GenBank/DDBJ databases">
        <title>The draft genome of Geobacter luticola JCM 17780.</title>
        <authorList>
            <person name="Xu Z."/>
            <person name="Masuda Y."/>
            <person name="Itoh H."/>
            <person name="Senoo K."/>
        </authorList>
    </citation>
    <scope>NUCLEOTIDE SEQUENCE [LARGE SCALE GENOMIC DNA]</scope>
    <source>
        <strain evidence="1 2">JCM 17780</strain>
    </source>
</reference>
<protein>
    <submittedName>
        <fullName evidence="1">Uncharacterized protein</fullName>
    </submittedName>
</protein>
<evidence type="ECO:0000313" key="1">
    <source>
        <dbReference type="EMBL" id="MBT0651640.1"/>
    </source>
</evidence>